<proteinExistence type="predicted"/>
<dbReference type="Gene3D" id="3.40.50.300">
    <property type="entry name" value="P-loop containing nucleotide triphosphate hydrolases"/>
    <property type="match status" value="1"/>
</dbReference>
<feature type="domain" description="AAA" evidence="1">
    <location>
        <begin position="2"/>
        <end position="169"/>
    </location>
</feature>
<dbReference type="Proteomes" id="UP000218181">
    <property type="component" value="Unassembled WGS sequence"/>
</dbReference>
<dbReference type="InterPro" id="IPR027417">
    <property type="entry name" value="P-loop_NTPase"/>
</dbReference>
<dbReference type="CDD" id="cd02042">
    <property type="entry name" value="ParAB_family"/>
    <property type="match status" value="1"/>
</dbReference>
<name>A0A2A5RI04_9LACT</name>
<dbReference type="Pfam" id="PF13614">
    <property type="entry name" value="AAA_31"/>
    <property type="match status" value="1"/>
</dbReference>
<comment type="caution">
    <text evidence="2">The sequence shown here is derived from an EMBL/GenBank/DDBJ whole genome shotgun (WGS) entry which is preliminary data.</text>
</comment>
<accession>A0A2A5RI04</accession>
<protein>
    <submittedName>
        <fullName evidence="2">Sporulation initiation inhibitor protein Soj</fullName>
    </submittedName>
</protein>
<evidence type="ECO:0000313" key="2">
    <source>
        <dbReference type="EMBL" id="PCR98744.1"/>
    </source>
</evidence>
<reference evidence="2 3" key="1">
    <citation type="submission" date="2014-12" db="EMBL/GenBank/DDBJ databases">
        <title>Draft genome sequences of 10 type strains of Lactococcus.</title>
        <authorList>
            <person name="Sun Z."/>
            <person name="Zhong Z."/>
            <person name="Liu W."/>
            <person name="Zhang W."/>
            <person name="Zhang H."/>
        </authorList>
    </citation>
    <scope>NUCLEOTIDE SEQUENCE [LARGE SCALE GENOMIC DNA]</scope>
    <source>
        <strain evidence="2 3">JCM 16395</strain>
    </source>
</reference>
<dbReference type="PANTHER" id="PTHR13696:SF52">
    <property type="entry name" value="PARA FAMILY PROTEIN CT_582"/>
    <property type="match status" value="1"/>
</dbReference>
<evidence type="ECO:0000259" key="1">
    <source>
        <dbReference type="Pfam" id="PF13614"/>
    </source>
</evidence>
<gene>
    <name evidence="2" type="ORF">RT41_GL000924</name>
</gene>
<dbReference type="InterPro" id="IPR025669">
    <property type="entry name" value="AAA_dom"/>
</dbReference>
<keyword evidence="3" id="KW-1185">Reference proteome</keyword>
<sequence length="244" mass="27672">MQKGGVGKTTTSKNVAEILGKDFKVLAIDNDQNADFTDTFTSKRLIENSGALTLYDIYIKNASISDVKMQITENIDLVPSSIMLANVDIELTAKMSREYILKKAIDKVRSDYDYIIIDCSPSLSMTTINALVASDYTVFVTQSEYFSKQGLRQLQKTVDMVKEINPELKELGLILTMVDNTNHVKEVTEDLEENHYNILGRIDRSTVVRDSIMTKQAVFQSYPLHKTSTEYQEFVDNILKKIEE</sequence>
<evidence type="ECO:0000313" key="3">
    <source>
        <dbReference type="Proteomes" id="UP000218181"/>
    </source>
</evidence>
<dbReference type="EMBL" id="JXJU01000025">
    <property type="protein sequence ID" value="PCR98744.1"/>
    <property type="molecule type" value="Genomic_DNA"/>
</dbReference>
<dbReference type="PANTHER" id="PTHR13696">
    <property type="entry name" value="P-LOOP CONTAINING NUCLEOSIDE TRIPHOSPHATE HYDROLASE"/>
    <property type="match status" value="1"/>
</dbReference>
<dbReference type="AlphaFoldDB" id="A0A2A5RI04"/>
<dbReference type="STRING" id="1291764.GCA_001311235_03071"/>
<dbReference type="InterPro" id="IPR050678">
    <property type="entry name" value="DNA_Partitioning_ATPase"/>
</dbReference>
<dbReference type="SUPFAM" id="SSF52540">
    <property type="entry name" value="P-loop containing nucleoside triphosphate hydrolases"/>
    <property type="match status" value="1"/>
</dbReference>
<organism evidence="2 3">
    <name type="scientific">Lactococcus fujiensis JCM 16395</name>
    <dbReference type="NCBI Taxonomy" id="1291764"/>
    <lineage>
        <taxon>Bacteria</taxon>
        <taxon>Bacillati</taxon>
        <taxon>Bacillota</taxon>
        <taxon>Bacilli</taxon>
        <taxon>Lactobacillales</taxon>
        <taxon>Streptococcaceae</taxon>
        <taxon>Lactococcus</taxon>
    </lineage>
</organism>